<evidence type="ECO:0000313" key="4">
    <source>
        <dbReference type="Proteomes" id="UP001165587"/>
    </source>
</evidence>
<dbReference type="SMART" id="SM00867">
    <property type="entry name" value="YceI"/>
    <property type="match status" value="1"/>
</dbReference>
<dbReference type="SUPFAM" id="SSF101874">
    <property type="entry name" value="YceI-like"/>
    <property type="match status" value="1"/>
</dbReference>
<feature type="domain" description="Lipid/polyisoprenoid-binding YceI-like" evidence="2">
    <location>
        <begin position="62"/>
        <end position="226"/>
    </location>
</feature>
<protein>
    <submittedName>
        <fullName evidence="3">YceI family protein</fullName>
    </submittedName>
</protein>
<accession>A0AA41XGU6</accession>
<evidence type="ECO:0000313" key="3">
    <source>
        <dbReference type="EMBL" id="MCS5726208.1"/>
    </source>
</evidence>
<evidence type="ECO:0000256" key="1">
    <source>
        <dbReference type="ARBA" id="ARBA00008812"/>
    </source>
</evidence>
<comment type="caution">
    <text evidence="3">The sequence shown here is derived from an EMBL/GenBank/DDBJ whole genome shotgun (WGS) entry which is preliminary data.</text>
</comment>
<gene>
    <name evidence="3" type="ORF">N1028_09915</name>
</gene>
<dbReference type="AlphaFoldDB" id="A0AA41XGU6"/>
<keyword evidence="4" id="KW-1185">Reference proteome</keyword>
<dbReference type="Pfam" id="PF04264">
    <property type="entry name" value="YceI"/>
    <property type="match status" value="1"/>
</dbReference>
<proteinExistence type="inferred from homology"/>
<dbReference type="RefSeq" id="WP_259527482.1">
    <property type="nucleotide sequence ID" value="NZ_JANLCK010000004.1"/>
</dbReference>
<dbReference type="InterPro" id="IPR036761">
    <property type="entry name" value="TTHA0802/YceI-like_sf"/>
</dbReference>
<comment type="similarity">
    <text evidence="1">Belongs to the UPF0312 family.</text>
</comment>
<dbReference type="Gene3D" id="2.40.128.110">
    <property type="entry name" value="Lipid/polyisoprenoid-binding, YceI-like"/>
    <property type="match status" value="1"/>
</dbReference>
<evidence type="ECO:0000259" key="2">
    <source>
        <dbReference type="SMART" id="SM00867"/>
    </source>
</evidence>
<dbReference type="InterPro" id="IPR007372">
    <property type="entry name" value="Lipid/polyisoprenoid-bd_YceI"/>
</dbReference>
<reference evidence="3" key="1">
    <citation type="submission" date="2022-08" db="EMBL/GenBank/DDBJ databases">
        <authorList>
            <person name="Deng Y."/>
            <person name="Han X.-F."/>
            <person name="Zhang Y.-Q."/>
        </authorList>
    </citation>
    <scope>NUCLEOTIDE SEQUENCE</scope>
    <source>
        <strain evidence="3">CPCC 203407</strain>
    </source>
</reference>
<sequence>MNKPAKYAVALVAAVVAVGAVAVVAVPILARGSLQSSAASQRVVPTVMAVPENAVATPTATTWRLGPDSSVGYRMSTVDGLEVSGSTTEIEGVISRAGETVTDAEFMLDLSSLVSEGDARTMLLQALVAATGGNSTASFVLTEPIDLTSATTTVDGEEVVPITGVLTVRGVSNEVHADATVDFGDTRGTVTASIPIDLASYGISLVGFGVVQVEDIAYIDIDLEAQPGR</sequence>
<dbReference type="Proteomes" id="UP001165587">
    <property type="component" value="Unassembled WGS sequence"/>
</dbReference>
<organism evidence="3 4">
    <name type="scientific">Herbiconiux oxytropis</name>
    <dbReference type="NCBI Taxonomy" id="2970915"/>
    <lineage>
        <taxon>Bacteria</taxon>
        <taxon>Bacillati</taxon>
        <taxon>Actinomycetota</taxon>
        <taxon>Actinomycetes</taxon>
        <taxon>Micrococcales</taxon>
        <taxon>Microbacteriaceae</taxon>
        <taxon>Herbiconiux</taxon>
    </lineage>
</organism>
<name>A0AA41XGU6_9MICO</name>
<dbReference type="EMBL" id="JANLCK010000004">
    <property type="protein sequence ID" value="MCS5726208.1"/>
    <property type="molecule type" value="Genomic_DNA"/>
</dbReference>